<evidence type="ECO:0000313" key="4">
    <source>
        <dbReference type="EMBL" id="KAG8492160.1"/>
    </source>
</evidence>
<dbReference type="GO" id="GO:0004190">
    <property type="term" value="F:aspartic-type endopeptidase activity"/>
    <property type="evidence" value="ECO:0007669"/>
    <property type="project" value="UniProtKB-KW"/>
</dbReference>
<dbReference type="Pfam" id="PF13976">
    <property type="entry name" value="gag_pre-integrs"/>
    <property type="match status" value="1"/>
</dbReference>
<feature type="region of interest" description="Disordered" evidence="2">
    <location>
        <begin position="1"/>
        <end position="26"/>
    </location>
</feature>
<dbReference type="InterPro" id="IPR025724">
    <property type="entry name" value="GAG-pre-integrase_dom"/>
</dbReference>
<dbReference type="InterPro" id="IPR057670">
    <property type="entry name" value="SH3_retrovirus"/>
</dbReference>
<feature type="compositionally biased region" description="Low complexity" evidence="2">
    <location>
        <begin position="687"/>
        <end position="708"/>
    </location>
</feature>
<dbReference type="Pfam" id="PF00665">
    <property type="entry name" value="rve"/>
    <property type="match status" value="1"/>
</dbReference>
<evidence type="ECO:0000256" key="2">
    <source>
        <dbReference type="SAM" id="MobiDB-lite"/>
    </source>
</evidence>
<dbReference type="GO" id="GO:0003676">
    <property type="term" value="F:nucleic acid binding"/>
    <property type="evidence" value="ECO:0007669"/>
    <property type="project" value="InterPro"/>
</dbReference>
<proteinExistence type="predicted"/>
<evidence type="ECO:0000313" key="5">
    <source>
        <dbReference type="Proteomes" id="UP000701853"/>
    </source>
</evidence>
<evidence type="ECO:0000256" key="1">
    <source>
        <dbReference type="ARBA" id="ARBA00022750"/>
    </source>
</evidence>
<dbReference type="AlphaFoldDB" id="A0A8J5ZBL5"/>
<dbReference type="Gene3D" id="3.30.420.10">
    <property type="entry name" value="Ribonuclease H-like superfamily/Ribonuclease H"/>
    <property type="match status" value="1"/>
</dbReference>
<dbReference type="SUPFAM" id="SSF53098">
    <property type="entry name" value="Ribonuclease H-like"/>
    <property type="match status" value="1"/>
</dbReference>
<dbReference type="Pfam" id="PF22936">
    <property type="entry name" value="Pol_BBD"/>
    <property type="match status" value="1"/>
</dbReference>
<gene>
    <name evidence="4" type="ORF">CXB51_009604</name>
</gene>
<sequence>MVSEPGSSRGGRFMSLPSKPSAVESVDPMTTSDFADGMVLLAIKTYKLQRFLDLNTVPPPQEVPGEDGVAQENVEFARFEQQDGAIASWLLSSVSQSVLHHLIGLDTTAQIWTAIVSLYGSQTTSRLMFYRRALHSQRKGDLPMKEFLPSVPMMPSMMPAPWSSSPGWAYQATPSPSWTNPFMSNPLQLAAAAPATTSQSNAYLATTETVGDNAWYPDSGATHHLTHSASNLGEISSQSGPGKVYVGNGNVLPVLCSGQSSLLTRSRPLYMKSLLLTPGITKNLLSVSKFTRDNQVMFEFLPTQCQVRDLKTKEVLLHGSVHHGLYKLHLKSDTKCDQVPSNAHCLTASTRIPLSVWHSRLGHPCKSVLLKALQSCNKLIDVNKEDFACVACHLGKEHRLPFSKSVSAYSALLQLVVADVWGPAPVTSNGFRYYVAFTDAYTRYTWVYFLHRKSEVLTIFPQFHKQAERVLGVSLQTLQTDGGGEFQVLKQYLTQHGITQRFTCPYTSAQNGLVERKHRQIVETGLSMLAHASMPITYWNDAFSCAVYLLNRLATAPLAFVSPYEKLFQAKPNYSFLRTFGCLCFPNLRPYNRHKLLFRSTPCTFLGYSPLHKGYRCQASNGRVYISRHVTFHESVFPFASTITNHCSSTPYPQYSSKLLVLSPDIFPPRQTPYVNPPVPSSPNSPTPSHSNSNSPTSHLPLSSSTVPIQPLTNASSAPVSTQPTANALLDVPHNSHAMVTRSKAGIFKPKAYLSTVPCSDIPIDIHAAMAHKCWADAVNTELQALERNNTWTLCHLPSHRRTIGCKWLFKVKTKADGTLDRYKARLVAKGFSQHAGVDFRDTFSPVVRAVTIRSVLATAVMKQWQLRQVDVNNAFLNGELTEEIFMDQAPGFEVFDSAGQKLVCRLNKALYGLRQAPRAWFHTLKQYLTDMLGFHASKADPSLFIRTSSDSQLLLMAYVDDIVITGSSDAAIDDVVRQLHNKFALKDMGRLNFFLGIEVRTTPQGLYLSQRKYAQEILTKAGMIGAAATPTPMVCMPKLVASDESQAFPDGHLYRSTVGMLQYLCITRPDLSFCVNKLSQYMNSPSDTHWRAVKRVLRYLIGTLEYGLHYSQGQCKLVGYSDADWASSVEDRRSTTGYVIYLGENPIAWCSKKQAVVSRSSSEAEYRSLTNCVSEVLWVKQLLEEIGVGLKQTPVIWCDNTSTVSMSANPTHHAKVKHVEIDHHFVREKVLDGTLQVNYVPSANQVADVLTKPIPPK</sequence>
<dbReference type="PANTHER" id="PTHR11439">
    <property type="entry name" value="GAG-POL-RELATED RETROTRANSPOSON"/>
    <property type="match status" value="1"/>
</dbReference>
<keyword evidence="1" id="KW-0064">Aspartyl protease</keyword>
<dbReference type="InterPro" id="IPR001584">
    <property type="entry name" value="Integrase_cat-core"/>
</dbReference>
<dbReference type="InterPro" id="IPR043502">
    <property type="entry name" value="DNA/RNA_pol_sf"/>
</dbReference>
<keyword evidence="1" id="KW-0645">Protease</keyword>
<comment type="caution">
    <text evidence="4">The sequence shown here is derived from an EMBL/GenBank/DDBJ whole genome shotgun (WGS) entry which is preliminary data.</text>
</comment>
<protein>
    <recommendedName>
        <fullName evidence="3">Integrase catalytic domain-containing protein</fullName>
    </recommendedName>
</protein>
<dbReference type="InterPro" id="IPR036397">
    <property type="entry name" value="RNaseH_sf"/>
</dbReference>
<dbReference type="Pfam" id="PF25597">
    <property type="entry name" value="SH3_retrovirus"/>
    <property type="match status" value="1"/>
</dbReference>
<dbReference type="GO" id="GO:0015074">
    <property type="term" value="P:DNA integration"/>
    <property type="evidence" value="ECO:0007669"/>
    <property type="project" value="InterPro"/>
</dbReference>
<dbReference type="EMBL" id="JAHUZN010000005">
    <property type="protein sequence ID" value="KAG8492160.1"/>
    <property type="molecule type" value="Genomic_DNA"/>
</dbReference>
<dbReference type="PANTHER" id="PTHR11439:SF455">
    <property type="entry name" value="RLK (RECEPTOR-LIKE PROTEIN KINASE) 8, PUTATIVE-RELATED"/>
    <property type="match status" value="1"/>
</dbReference>
<organism evidence="4 5">
    <name type="scientific">Gossypium anomalum</name>
    <dbReference type="NCBI Taxonomy" id="47600"/>
    <lineage>
        <taxon>Eukaryota</taxon>
        <taxon>Viridiplantae</taxon>
        <taxon>Streptophyta</taxon>
        <taxon>Embryophyta</taxon>
        <taxon>Tracheophyta</taxon>
        <taxon>Spermatophyta</taxon>
        <taxon>Magnoliopsida</taxon>
        <taxon>eudicotyledons</taxon>
        <taxon>Gunneridae</taxon>
        <taxon>Pentapetalae</taxon>
        <taxon>rosids</taxon>
        <taxon>malvids</taxon>
        <taxon>Malvales</taxon>
        <taxon>Malvaceae</taxon>
        <taxon>Malvoideae</taxon>
        <taxon>Gossypium</taxon>
    </lineage>
</organism>
<dbReference type="InterPro" id="IPR013103">
    <property type="entry name" value="RVT_2"/>
</dbReference>
<dbReference type="OrthoDB" id="414945at2759"/>
<name>A0A8J5ZBL5_9ROSI</name>
<dbReference type="Proteomes" id="UP000701853">
    <property type="component" value="Chromosome 5"/>
</dbReference>
<dbReference type="Pfam" id="PF07727">
    <property type="entry name" value="RVT_2"/>
    <property type="match status" value="1"/>
</dbReference>
<evidence type="ECO:0000259" key="3">
    <source>
        <dbReference type="PROSITE" id="PS50994"/>
    </source>
</evidence>
<keyword evidence="1" id="KW-0378">Hydrolase</keyword>
<reference evidence="4 5" key="1">
    <citation type="journal article" date="2021" name="bioRxiv">
        <title>The Gossypium anomalum genome as a resource for cotton improvement and evolutionary analysis of hybrid incompatibility.</title>
        <authorList>
            <person name="Grover C.E."/>
            <person name="Yuan D."/>
            <person name="Arick M.A."/>
            <person name="Miller E.R."/>
            <person name="Hu G."/>
            <person name="Peterson D.G."/>
            <person name="Wendel J.F."/>
            <person name="Udall J.A."/>
        </authorList>
    </citation>
    <scope>NUCLEOTIDE SEQUENCE [LARGE SCALE GENOMIC DNA]</scope>
    <source>
        <strain evidence="4">JFW-Udall</strain>
        <tissue evidence="4">Leaf</tissue>
    </source>
</reference>
<dbReference type="CDD" id="cd09272">
    <property type="entry name" value="RNase_HI_RT_Ty1"/>
    <property type="match status" value="1"/>
</dbReference>
<keyword evidence="5" id="KW-1185">Reference proteome</keyword>
<feature type="compositionally biased region" description="Polar residues" evidence="2">
    <location>
        <begin position="711"/>
        <end position="721"/>
    </location>
</feature>
<feature type="domain" description="Integrase catalytic" evidence="3">
    <location>
        <begin position="397"/>
        <end position="571"/>
    </location>
</feature>
<feature type="region of interest" description="Disordered" evidence="2">
    <location>
        <begin position="672"/>
        <end position="721"/>
    </location>
</feature>
<dbReference type="InterPro" id="IPR054722">
    <property type="entry name" value="PolX-like_BBD"/>
</dbReference>
<dbReference type="InterPro" id="IPR012337">
    <property type="entry name" value="RNaseH-like_sf"/>
</dbReference>
<dbReference type="PROSITE" id="PS50994">
    <property type="entry name" value="INTEGRASE"/>
    <property type="match status" value="1"/>
</dbReference>
<feature type="compositionally biased region" description="Pro residues" evidence="2">
    <location>
        <begin position="672"/>
        <end position="686"/>
    </location>
</feature>
<dbReference type="SUPFAM" id="SSF56672">
    <property type="entry name" value="DNA/RNA polymerases"/>
    <property type="match status" value="1"/>
</dbReference>
<accession>A0A8J5ZBL5</accession>